<organism evidence="9">
    <name type="scientific">Lygus hesperus</name>
    <name type="common">Western plant bug</name>
    <dbReference type="NCBI Taxonomy" id="30085"/>
    <lineage>
        <taxon>Eukaryota</taxon>
        <taxon>Metazoa</taxon>
        <taxon>Ecdysozoa</taxon>
        <taxon>Arthropoda</taxon>
        <taxon>Hexapoda</taxon>
        <taxon>Insecta</taxon>
        <taxon>Pterygota</taxon>
        <taxon>Neoptera</taxon>
        <taxon>Paraneoptera</taxon>
        <taxon>Hemiptera</taxon>
        <taxon>Heteroptera</taxon>
        <taxon>Panheteroptera</taxon>
        <taxon>Cimicomorpha</taxon>
        <taxon>Miridae</taxon>
        <taxon>Mirini</taxon>
        <taxon>Lygus</taxon>
    </lineage>
</organism>
<keyword evidence="4" id="KW-0547">Nucleotide-binding</keyword>
<dbReference type="NCBIfam" id="TIGR00457">
    <property type="entry name" value="asnS"/>
    <property type="match status" value="1"/>
</dbReference>
<evidence type="ECO:0000313" key="11">
    <source>
        <dbReference type="EMBL" id="JAQ14410.1"/>
    </source>
</evidence>
<dbReference type="InterPro" id="IPR004365">
    <property type="entry name" value="NA-bd_OB_tRNA"/>
</dbReference>
<feature type="domain" description="Aminoacyl-transfer RNA synthetases class-II family profile" evidence="8">
    <location>
        <begin position="220"/>
        <end position="530"/>
    </location>
</feature>
<dbReference type="GO" id="GO:0006421">
    <property type="term" value="P:asparaginyl-tRNA aminoacylation"/>
    <property type="evidence" value="ECO:0007669"/>
    <property type="project" value="InterPro"/>
</dbReference>
<dbReference type="SUPFAM" id="SSF50249">
    <property type="entry name" value="Nucleic acid-binding proteins"/>
    <property type="match status" value="1"/>
</dbReference>
<dbReference type="InterPro" id="IPR006195">
    <property type="entry name" value="aa-tRNA-synth_II"/>
</dbReference>
<evidence type="ECO:0000313" key="10">
    <source>
        <dbReference type="EMBL" id="JAQ14190.1"/>
    </source>
</evidence>
<evidence type="ECO:0000256" key="6">
    <source>
        <dbReference type="ARBA" id="ARBA00022917"/>
    </source>
</evidence>
<dbReference type="PRINTS" id="PR01042">
    <property type="entry name" value="TRNASYNTHASP"/>
</dbReference>
<evidence type="ECO:0000256" key="3">
    <source>
        <dbReference type="ARBA" id="ARBA00022598"/>
    </source>
</evidence>
<dbReference type="PANTHER" id="PTHR22594">
    <property type="entry name" value="ASPARTYL/LYSYL-TRNA SYNTHETASE"/>
    <property type="match status" value="1"/>
</dbReference>
<dbReference type="InterPro" id="IPR002312">
    <property type="entry name" value="Asp/Asn-tRNA-synth_IIb"/>
</dbReference>
<dbReference type="AlphaFoldDB" id="A0A0A9YJ79"/>
<evidence type="ECO:0000256" key="2">
    <source>
        <dbReference type="ARBA" id="ARBA00012816"/>
    </source>
</evidence>
<keyword evidence="7" id="KW-0030">Aminoacyl-tRNA synthetase</keyword>
<evidence type="ECO:0000256" key="1">
    <source>
        <dbReference type="ARBA" id="ARBA00008226"/>
    </source>
</evidence>
<evidence type="ECO:0000256" key="4">
    <source>
        <dbReference type="ARBA" id="ARBA00022741"/>
    </source>
</evidence>
<reference evidence="9" key="2">
    <citation type="submission" date="2014-07" db="EMBL/GenBank/DDBJ databases">
        <authorList>
            <person name="Hull J."/>
        </authorList>
    </citation>
    <scope>NUCLEOTIDE SEQUENCE</scope>
</reference>
<dbReference type="Gene3D" id="2.40.50.140">
    <property type="entry name" value="Nucleic acid-binding proteins"/>
    <property type="match status" value="1"/>
</dbReference>
<evidence type="ECO:0000313" key="9">
    <source>
        <dbReference type="EMBL" id="JAG31143.1"/>
    </source>
</evidence>
<gene>
    <name evidence="9" type="primary">asnS_3</name>
    <name evidence="10" type="synonym">asnS_0</name>
    <name evidence="11" type="synonym">asnS_1</name>
    <name evidence="9" type="ORF">CM83_18340</name>
    <name evidence="10" type="ORF">g.49258</name>
    <name evidence="11" type="ORF">g.49268</name>
</gene>
<evidence type="ECO:0000256" key="7">
    <source>
        <dbReference type="ARBA" id="ARBA00023146"/>
    </source>
</evidence>
<dbReference type="InterPro" id="IPR045864">
    <property type="entry name" value="aa-tRNA-synth_II/BPL/LPL"/>
</dbReference>
<evidence type="ECO:0000259" key="8">
    <source>
        <dbReference type="PROSITE" id="PS50862"/>
    </source>
</evidence>
<dbReference type="Pfam" id="PF01336">
    <property type="entry name" value="tRNA_anti-codon"/>
    <property type="match status" value="1"/>
</dbReference>
<dbReference type="Gene3D" id="3.30.930.10">
    <property type="entry name" value="Bira Bifunctional Protein, Domain 2"/>
    <property type="match status" value="1"/>
</dbReference>
<dbReference type="EMBL" id="GBHO01012461">
    <property type="protein sequence ID" value="JAG31143.1"/>
    <property type="molecule type" value="Transcribed_RNA"/>
</dbReference>
<dbReference type="PANTHER" id="PTHR22594:SF34">
    <property type="entry name" value="ASPARAGINE--TRNA LIGASE, MITOCHONDRIAL-RELATED"/>
    <property type="match status" value="1"/>
</dbReference>
<reference evidence="9" key="1">
    <citation type="journal article" date="2014" name="PLoS ONE">
        <title>Transcriptome-Based Identification of ABC Transporters in the Western Tarnished Plant Bug Lygus hesperus.</title>
        <authorList>
            <person name="Hull J.J."/>
            <person name="Chaney K."/>
            <person name="Geib S.M."/>
            <person name="Fabrick J.A."/>
            <person name="Brent C.S."/>
            <person name="Walsh D."/>
            <person name="Lavine L.C."/>
        </authorList>
    </citation>
    <scope>NUCLEOTIDE SEQUENCE</scope>
</reference>
<dbReference type="GO" id="GO:0005524">
    <property type="term" value="F:ATP binding"/>
    <property type="evidence" value="ECO:0007669"/>
    <property type="project" value="UniProtKB-KW"/>
</dbReference>
<accession>A0A0A9YJ79</accession>
<dbReference type="InterPro" id="IPR004364">
    <property type="entry name" value="Aa-tRNA-synt_II"/>
</dbReference>
<dbReference type="PROSITE" id="PS50862">
    <property type="entry name" value="AA_TRNA_LIGASE_II"/>
    <property type="match status" value="1"/>
</dbReference>
<dbReference type="InterPro" id="IPR004522">
    <property type="entry name" value="Asn-tRNA-ligase"/>
</dbReference>
<reference evidence="10" key="3">
    <citation type="journal article" date="2016" name="Gigascience">
        <title>De novo construction of an expanded transcriptome assembly for the western tarnished plant bug, Lygus hesperus.</title>
        <authorList>
            <person name="Tassone E.E."/>
            <person name="Geib S.M."/>
            <person name="Hall B."/>
            <person name="Fabrick J.A."/>
            <person name="Brent C.S."/>
            <person name="Hull J.J."/>
        </authorList>
    </citation>
    <scope>NUCLEOTIDE SEQUENCE</scope>
</reference>
<keyword evidence="6" id="KW-0648">Protein biosynthesis</keyword>
<dbReference type="EC" id="6.1.1.22" evidence="2"/>
<dbReference type="GO" id="GO:0005739">
    <property type="term" value="C:mitochondrion"/>
    <property type="evidence" value="ECO:0007669"/>
    <property type="project" value="TreeGrafter"/>
</dbReference>
<dbReference type="GO" id="GO:0003676">
    <property type="term" value="F:nucleic acid binding"/>
    <property type="evidence" value="ECO:0007669"/>
    <property type="project" value="InterPro"/>
</dbReference>
<dbReference type="CDD" id="cd04318">
    <property type="entry name" value="EcAsnRS_like_N"/>
    <property type="match status" value="1"/>
</dbReference>
<keyword evidence="3 9" id="KW-0436">Ligase</keyword>
<dbReference type="EMBL" id="GDHC01004439">
    <property type="protein sequence ID" value="JAQ14190.1"/>
    <property type="molecule type" value="Transcribed_RNA"/>
</dbReference>
<keyword evidence="5" id="KW-0067">ATP-binding</keyword>
<sequence>MFGPRTTHTYIFRAALCDSSRQINTDTCVQYMVVGSTCAHAMTQVRQSVVKLLQTPLESEVEVCGWIRSVRISKNTLFVQVHDGSNTSGIQLVQLRKPSCATESDSASSGNAVSGPGTALEVGASVVARGVVKASPTNSQHREVHVNCIQVLGASPSNIYPLQKKYMTPEYLREHLHLRYVAYFPLSTCDTIYCSFPINASTHCLHTHRLRTQRFCCITRIRSAVLLSLQEFLHRSDFTQVTVPVLTPLDCEGGGAVFEVTTKPDGFFSNQKTYLSVSGQLYLEVAAAAFAKVFCLGPTFRAEHSNTTKHLAEFWMLELEMSFAKLQQVMEVCELVIKHVLGYVLRACAEELHTLQHLQGVKLTSLVEHVLCKPFLSMTYCEAVDTLVHEVEAGRAVFQRRPVFGEDLSAEHERYLVEVYCKNTPVFVTRYPGHLKPFYMARNSIDGTAECFDLLFPWVGEVCGGSQRENIHERLLQQMQHHRLHVPSYQWYLQLRQFGSTPHAGWGLGFDRLLMFLTATCNVRDVVLAPRAYDSLTM</sequence>
<dbReference type="EMBL" id="GDHC01004219">
    <property type="protein sequence ID" value="JAQ14410.1"/>
    <property type="molecule type" value="Transcribed_RNA"/>
</dbReference>
<dbReference type="SUPFAM" id="SSF55681">
    <property type="entry name" value="Class II aaRS and biotin synthetases"/>
    <property type="match status" value="1"/>
</dbReference>
<dbReference type="GO" id="GO:0004816">
    <property type="term" value="F:asparagine-tRNA ligase activity"/>
    <property type="evidence" value="ECO:0007669"/>
    <property type="project" value="UniProtKB-EC"/>
</dbReference>
<name>A0A0A9YJ79_LYGHE</name>
<comment type="similarity">
    <text evidence="1">Belongs to the class-II aminoacyl-tRNA synthetase family.</text>
</comment>
<evidence type="ECO:0000256" key="5">
    <source>
        <dbReference type="ARBA" id="ARBA00022840"/>
    </source>
</evidence>
<protein>
    <recommendedName>
        <fullName evidence="2">asparagine--tRNA ligase</fullName>
        <ecNumber evidence="2">6.1.1.22</ecNumber>
    </recommendedName>
</protein>
<dbReference type="Pfam" id="PF00152">
    <property type="entry name" value="tRNA-synt_2"/>
    <property type="match status" value="1"/>
</dbReference>
<dbReference type="InterPro" id="IPR012340">
    <property type="entry name" value="NA-bd_OB-fold"/>
</dbReference>
<proteinExistence type="inferred from homology"/>